<evidence type="ECO:0000313" key="2">
    <source>
        <dbReference type="EMBL" id="OTN75749.1"/>
    </source>
</evidence>
<dbReference type="Proteomes" id="UP000195043">
    <property type="component" value="Unassembled WGS sequence"/>
</dbReference>
<keyword evidence="1" id="KW-0472">Membrane</keyword>
<keyword evidence="3" id="KW-1185">Reference proteome</keyword>
<gene>
    <name evidence="2" type="ORF">A5886_000825</name>
</gene>
<reference evidence="2 3" key="1">
    <citation type="submission" date="2017-05" db="EMBL/GenBank/DDBJ databases">
        <title>The Genome Sequence of Enterococcus sp. 8G7_MSG3316.</title>
        <authorList>
            <consortium name="The Broad Institute Genomics Platform"/>
            <consortium name="The Broad Institute Genomic Center for Infectious Diseases"/>
            <person name="Earl A."/>
            <person name="Manson A."/>
            <person name="Schwartman J."/>
            <person name="Gilmore M."/>
            <person name="Abouelleil A."/>
            <person name="Cao P."/>
            <person name="Chapman S."/>
            <person name="Cusick C."/>
            <person name="Shea T."/>
            <person name="Young S."/>
            <person name="Neafsey D."/>
            <person name="Nusbaum C."/>
            <person name="Birren B."/>
        </authorList>
    </citation>
    <scope>NUCLEOTIDE SEQUENCE [LARGE SCALE GENOMIC DNA]</scope>
    <source>
        <strain evidence="2 3">8G7_MSG3316</strain>
    </source>
</reference>
<organism evidence="2 3">
    <name type="scientific">Candidatus Enterococcus testudinis</name>
    <dbReference type="NCBI Taxonomy" id="1834191"/>
    <lineage>
        <taxon>Bacteria</taxon>
        <taxon>Bacillati</taxon>
        <taxon>Bacillota</taxon>
        <taxon>Bacilli</taxon>
        <taxon>Lactobacillales</taxon>
        <taxon>Enterococcaceae</taxon>
        <taxon>Enterococcus</taxon>
    </lineage>
</organism>
<sequence>MRKNKVFFFILLCGICIGVFYHLTESNHPWRKTAVSERDDPPLSVTPLANANKIYTQLPDLLYDSGIQSLEEAPIVAMGTVADQTIYVTDTVTLIGDTSFTKDVTEENSTSETLENGIVQTVVTKPDLVFDVAETDTYFYMITLFVPEEIASVPSDLTVRVNKKEIDAVEETVKQRGVQAGFNEWTAGFYIPADDIDGSNPVIDCQIRIGQEVLTYTCTEDANQ</sequence>
<accession>A0A242A4A4</accession>
<dbReference type="OrthoDB" id="9823087at2"/>
<evidence type="ECO:0000313" key="3">
    <source>
        <dbReference type="Proteomes" id="UP000195043"/>
    </source>
</evidence>
<dbReference type="AlphaFoldDB" id="A0A242A4A4"/>
<dbReference type="EMBL" id="NGKU01000001">
    <property type="protein sequence ID" value="OTN75749.1"/>
    <property type="molecule type" value="Genomic_DNA"/>
</dbReference>
<keyword evidence="1" id="KW-1133">Transmembrane helix</keyword>
<name>A0A242A4A4_9ENTE</name>
<protein>
    <submittedName>
        <fullName evidence="2">Uncharacterized protein</fullName>
    </submittedName>
</protein>
<keyword evidence="1" id="KW-0812">Transmembrane</keyword>
<evidence type="ECO:0000256" key="1">
    <source>
        <dbReference type="SAM" id="Phobius"/>
    </source>
</evidence>
<dbReference type="RefSeq" id="WP_086273774.1">
    <property type="nucleotide sequence ID" value="NZ_NGKU01000001.1"/>
</dbReference>
<comment type="caution">
    <text evidence="2">The sequence shown here is derived from an EMBL/GenBank/DDBJ whole genome shotgun (WGS) entry which is preliminary data.</text>
</comment>
<proteinExistence type="predicted"/>
<feature type="transmembrane region" description="Helical" evidence="1">
    <location>
        <begin position="6"/>
        <end position="23"/>
    </location>
</feature>